<evidence type="ECO:0000313" key="3">
    <source>
        <dbReference type="Proteomes" id="UP000038009"/>
    </source>
</evidence>
<feature type="region of interest" description="Disordered" evidence="1">
    <location>
        <begin position="182"/>
        <end position="347"/>
    </location>
</feature>
<feature type="compositionally biased region" description="Basic and acidic residues" evidence="1">
    <location>
        <begin position="424"/>
        <end position="434"/>
    </location>
</feature>
<dbReference type="EMBL" id="LJSK01000433">
    <property type="protein sequence ID" value="KPI83125.1"/>
    <property type="molecule type" value="Genomic_DNA"/>
</dbReference>
<dbReference type="VEuPathDB" id="TriTrypDB:Lsey_0433_0010"/>
<feature type="compositionally biased region" description="Low complexity" evidence="1">
    <location>
        <begin position="183"/>
        <end position="196"/>
    </location>
</feature>
<feature type="compositionally biased region" description="Basic residues" evidence="1">
    <location>
        <begin position="441"/>
        <end position="450"/>
    </location>
</feature>
<feature type="compositionally biased region" description="Low complexity" evidence="1">
    <location>
        <begin position="271"/>
        <end position="280"/>
    </location>
</feature>
<feature type="compositionally biased region" description="Basic and acidic residues" evidence="1">
    <location>
        <begin position="453"/>
        <end position="466"/>
    </location>
</feature>
<feature type="compositionally biased region" description="Polar residues" evidence="1">
    <location>
        <begin position="285"/>
        <end position="302"/>
    </location>
</feature>
<dbReference type="Proteomes" id="UP000038009">
    <property type="component" value="Unassembled WGS sequence"/>
</dbReference>
<name>A0A0N1PB80_LEPSE</name>
<reference evidence="2 3" key="1">
    <citation type="journal article" date="2015" name="PLoS Pathog.">
        <title>Leptomonas seymouri: Adaptations to the Dixenous Life Cycle Analyzed by Genome Sequencing, Transcriptome Profiling and Co-infection with Leishmania donovani.</title>
        <authorList>
            <person name="Kraeva N."/>
            <person name="Butenko A."/>
            <person name="Hlavacova J."/>
            <person name="Kostygov A."/>
            <person name="Myskova J."/>
            <person name="Grybchuk D."/>
            <person name="Lestinova T."/>
            <person name="Votypka J."/>
            <person name="Volf P."/>
            <person name="Opperdoes F."/>
            <person name="Flegontov P."/>
            <person name="Lukes J."/>
            <person name="Yurchenko V."/>
        </authorList>
    </citation>
    <scope>NUCLEOTIDE SEQUENCE [LARGE SCALE GENOMIC DNA]</scope>
    <source>
        <strain evidence="2 3">ATCC 30220</strain>
    </source>
</reference>
<dbReference type="OrthoDB" id="273606at2759"/>
<gene>
    <name evidence="2" type="ORF">ABL78_7846</name>
</gene>
<evidence type="ECO:0000313" key="2">
    <source>
        <dbReference type="EMBL" id="KPI83125.1"/>
    </source>
</evidence>
<organism evidence="2 3">
    <name type="scientific">Leptomonas seymouri</name>
    <dbReference type="NCBI Taxonomy" id="5684"/>
    <lineage>
        <taxon>Eukaryota</taxon>
        <taxon>Discoba</taxon>
        <taxon>Euglenozoa</taxon>
        <taxon>Kinetoplastea</taxon>
        <taxon>Metakinetoplastina</taxon>
        <taxon>Trypanosomatida</taxon>
        <taxon>Trypanosomatidae</taxon>
        <taxon>Leishmaniinae</taxon>
        <taxon>Leptomonas</taxon>
    </lineage>
</organism>
<comment type="caution">
    <text evidence="2">The sequence shown here is derived from an EMBL/GenBank/DDBJ whole genome shotgun (WGS) entry which is preliminary data.</text>
</comment>
<dbReference type="AlphaFoldDB" id="A0A0N1PB80"/>
<feature type="compositionally biased region" description="Polar residues" evidence="1">
    <location>
        <begin position="492"/>
        <end position="501"/>
    </location>
</feature>
<feature type="region of interest" description="Disordered" evidence="1">
    <location>
        <begin position="403"/>
        <end position="511"/>
    </location>
</feature>
<dbReference type="OMA" id="HCSEFGY"/>
<sequence>MLRLGRQSKLLRSSLKNDRHWSRNLLEVTSWCIHGLPRGDAVYPVDETSLPFAGVRVRLCGKGGGIRIIPRRLSDNRGVTTLSEVGACAWLQHGDALDFGGSLQLRFLAVRVRKGLASELAQKASFTWVRATAVAESATPAAMWTARFSDWSAIPTFLKAKMLMEAAMLSWQADLQEDAQMQASSTTAAAPPSTASKLTLSRRCCDRTGASNRRRSGQSTASPSLGDAQSPEDGIETHDSGPCSSSEARQDACTAVDDVDEEAATPTSDSQQCQRQRQQRLLAATGSQQLFRDRGQSQSSTGVAPDARAASERSQHASSGWSPPLQCVAASGTQQRPFAPSLHPRGNVGRYSLATFSETMDDKLHEALLNLENGGTGIGDLLIQQQHRDPAVLLGAMDDDFSGSRAASAEEGTPRMLSHSPASGDKHEGQKDLVSRQPPHVSRHPRRSTKRGGSGEKTDNGVEQRRRSGCRKSAGSDVDGDVVAPRKHRRSSSATAWLSQPTRKKGEVDDDVAILPLTRADIKRLRVNQPSQEDSQVVFFDH</sequence>
<keyword evidence="3" id="KW-1185">Reference proteome</keyword>
<proteinExistence type="predicted"/>
<accession>A0A0N1PB80</accession>
<evidence type="ECO:0000256" key="1">
    <source>
        <dbReference type="SAM" id="MobiDB-lite"/>
    </source>
</evidence>
<protein>
    <submittedName>
        <fullName evidence="2">Uncharacterized protein</fullName>
    </submittedName>
</protein>